<name>A0A2I0ASC4_9ASPA</name>
<reference evidence="2 3" key="1">
    <citation type="journal article" date="2017" name="Nature">
        <title>The Apostasia genome and the evolution of orchids.</title>
        <authorList>
            <person name="Zhang G.Q."/>
            <person name="Liu K.W."/>
            <person name="Li Z."/>
            <person name="Lohaus R."/>
            <person name="Hsiao Y.Y."/>
            <person name="Niu S.C."/>
            <person name="Wang J.Y."/>
            <person name="Lin Y.C."/>
            <person name="Xu Q."/>
            <person name="Chen L.J."/>
            <person name="Yoshida K."/>
            <person name="Fujiwara S."/>
            <person name="Wang Z.W."/>
            <person name="Zhang Y.Q."/>
            <person name="Mitsuda N."/>
            <person name="Wang M."/>
            <person name="Liu G.H."/>
            <person name="Pecoraro L."/>
            <person name="Huang H.X."/>
            <person name="Xiao X.J."/>
            <person name="Lin M."/>
            <person name="Wu X.Y."/>
            <person name="Wu W.L."/>
            <person name="Chen Y.Y."/>
            <person name="Chang S.B."/>
            <person name="Sakamoto S."/>
            <person name="Ohme-Takagi M."/>
            <person name="Yagi M."/>
            <person name="Zeng S.J."/>
            <person name="Shen C.Y."/>
            <person name="Yeh C.M."/>
            <person name="Luo Y.B."/>
            <person name="Tsai W.C."/>
            <person name="Van de Peer Y."/>
            <person name="Liu Z.J."/>
        </authorList>
    </citation>
    <scope>NUCLEOTIDE SEQUENCE [LARGE SCALE GENOMIC DNA]</scope>
    <source>
        <strain evidence="3">cv. Shenzhen</strain>
        <tissue evidence="2">Stem</tissue>
    </source>
</reference>
<evidence type="ECO:0000313" key="2">
    <source>
        <dbReference type="EMBL" id="PKA58451.1"/>
    </source>
</evidence>
<gene>
    <name evidence="2" type="ORF">AXF42_Ash013957</name>
</gene>
<accession>A0A2I0ASC4</accession>
<feature type="region of interest" description="Disordered" evidence="1">
    <location>
        <begin position="1"/>
        <end position="58"/>
    </location>
</feature>
<dbReference type="EMBL" id="KZ451953">
    <property type="protein sequence ID" value="PKA58451.1"/>
    <property type="molecule type" value="Genomic_DNA"/>
</dbReference>
<evidence type="ECO:0000256" key="1">
    <source>
        <dbReference type="SAM" id="MobiDB-lite"/>
    </source>
</evidence>
<dbReference type="Proteomes" id="UP000236161">
    <property type="component" value="Unassembled WGS sequence"/>
</dbReference>
<feature type="compositionally biased region" description="Basic and acidic residues" evidence="1">
    <location>
        <begin position="48"/>
        <end position="58"/>
    </location>
</feature>
<organism evidence="2 3">
    <name type="scientific">Apostasia shenzhenica</name>
    <dbReference type="NCBI Taxonomy" id="1088818"/>
    <lineage>
        <taxon>Eukaryota</taxon>
        <taxon>Viridiplantae</taxon>
        <taxon>Streptophyta</taxon>
        <taxon>Embryophyta</taxon>
        <taxon>Tracheophyta</taxon>
        <taxon>Spermatophyta</taxon>
        <taxon>Magnoliopsida</taxon>
        <taxon>Liliopsida</taxon>
        <taxon>Asparagales</taxon>
        <taxon>Orchidaceae</taxon>
        <taxon>Apostasioideae</taxon>
        <taxon>Apostasia</taxon>
    </lineage>
</organism>
<keyword evidence="3" id="KW-1185">Reference proteome</keyword>
<proteinExistence type="predicted"/>
<sequence length="58" mass="6191">MACTSMHVTSRPPGQHAASKSALEHTGGGPCDMSTKGIRRQMQGNRPSQDERPSTNNP</sequence>
<dbReference type="AlphaFoldDB" id="A0A2I0ASC4"/>
<protein>
    <submittedName>
        <fullName evidence="2">Uncharacterized protein</fullName>
    </submittedName>
</protein>
<evidence type="ECO:0000313" key="3">
    <source>
        <dbReference type="Proteomes" id="UP000236161"/>
    </source>
</evidence>